<accession>A0A7Z0QDZ4</accession>
<name>A0A7Z0QDZ4_9BRAD</name>
<feature type="region of interest" description="Disordered" evidence="1">
    <location>
        <begin position="1"/>
        <end position="43"/>
    </location>
</feature>
<feature type="compositionally biased region" description="Polar residues" evidence="1">
    <location>
        <begin position="21"/>
        <end position="32"/>
    </location>
</feature>
<reference evidence="3 4" key="3">
    <citation type="journal article" date="2022" name="Int. J. Syst. Evol. Microbiol.">
        <title>Strains of Bradyrhizobium barranii sp. nov. associated with legumes native to Canada are symbionts of soybeans and belong to different subspecies (subsp. barranii subsp. nov. and subsp. apii subsp. nov.) and symbiovars (sv. glycinearum and sv. septentrionale).</title>
        <authorList>
            <person name="Bromfield E.S.P."/>
            <person name="Cloutier S."/>
            <person name="Wasai-Hara S."/>
            <person name="Minamisawa K."/>
        </authorList>
    </citation>
    <scope>NUCLEOTIDE SEQUENCE [LARGE SCALE GENOMIC DNA]</scope>
    <source>
        <strain evidence="3 4">323S2</strain>
    </source>
</reference>
<dbReference type="RefSeq" id="WP_175627449.1">
    <property type="nucleotide sequence ID" value="NZ_CP088280.1"/>
</dbReference>
<dbReference type="AlphaFoldDB" id="A0A7Z0QDZ4"/>
<evidence type="ECO:0000256" key="1">
    <source>
        <dbReference type="SAM" id="MobiDB-lite"/>
    </source>
</evidence>
<evidence type="ECO:0000313" key="2">
    <source>
        <dbReference type="EMBL" id="NYY92751.1"/>
    </source>
</evidence>
<organism evidence="2">
    <name type="scientific">Bradyrhizobium barranii subsp. barranii</name>
    <dbReference type="NCBI Taxonomy" id="2823807"/>
    <lineage>
        <taxon>Bacteria</taxon>
        <taxon>Pseudomonadati</taxon>
        <taxon>Pseudomonadota</taxon>
        <taxon>Alphaproteobacteria</taxon>
        <taxon>Hyphomicrobiales</taxon>
        <taxon>Nitrobacteraceae</taxon>
        <taxon>Bradyrhizobium</taxon>
        <taxon>Bradyrhizobium barranii</taxon>
    </lineage>
</organism>
<sequence length="57" mass="6238">MRLITKGGHNTRGSGIPSAQVEESNADPNQWGQRPGADPAAEGRRFGMAWYRKEIPS</sequence>
<reference evidence="3 4" key="1">
    <citation type="journal article" date="2017" name="Syst. Appl. Microbiol.">
        <title>Soybeans inoculated with root zone soils of Canadian native legumes harbour diverse and novel Bradyrhizobium spp. that possess agricultural potential.</title>
        <authorList>
            <person name="Bromfield E.S.P."/>
            <person name="Cloutier S."/>
            <person name="Tambong J.T."/>
            <person name="Tran Thi T.V."/>
        </authorList>
    </citation>
    <scope>NUCLEOTIDE SEQUENCE [LARGE SCALE GENOMIC DNA]</scope>
    <source>
        <strain evidence="3 4">323S2</strain>
    </source>
</reference>
<dbReference type="EMBL" id="CP088280">
    <property type="protein sequence ID" value="UGX91302.1"/>
    <property type="molecule type" value="Genomic_DNA"/>
</dbReference>
<evidence type="ECO:0000313" key="3">
    <source>
        <dbReference type="EMBL" id="UGX91302.1"/>
    </source>
</evidence>
<protein>
    <submittedName>
        <fullName evidence="2">Uncharacterized protein</fullName>
    </submittedName>
</protein>
<proteinExistence type="predicted"/>
<reference evidence="2" key="2">
    <citation type="submission" date="2020-06" db="EMBL/GenBank/DDBJ databases">
        <title>Whole Genome Sequence of Bradyrhizobium sp. Strain 323S2.</title>
        <authorList>
            <person name="Bromfield E.S.P."/>
        </authorList>
    </citation>
    <scope>NUCLEOTIDE SEQUENCE [LARGE SCALE GENOMIC DNA]</scope>
    <source>
        <strain evidence="2">323S2</strain>
    </source>
</reference>
<evidence type="ECO:0000313" key="4">
    <source>
        <dbReference type="Proteomes" id="UP000564836"/>
    </source>
</evidence>
<gene>
    <name evidence="3" type="ORF">G6321_00036810</name>
    <name evidence="2" type="ORF">G6321_31490</name>
</gene>
<dbReference type="Proteomes" id="UP000564836">
    <property type="component" value="Chromosome"/>
</dbReference>
<dbReference type="EMBL" id="JACBFH010000001">
    <property type="protein sequence ID" value="NYY92751.1"/>
    <property type="molecule type" value="Genomic_DNA"/>
</dbReference>